<dbReference type="GO" id="GO:0016987">
    <property type="term" value="F:sigma factor activity"/>
    <property type="evidence" value="ECO:0007669"/>
    <property type="project" value="UniProtKB-KW"/>
</dbReference>
<dbReference type="KEGG" id="hbs:IPV69_10110"/>
<dbReference type="Proteomes" id="UP000593765">
    <property type="component" value="Chromosome"/>
</dbReference>
<dbReference type="InterPro" id="IPR014284">
    <property type="entry name" value="RNA_pol_sigma-70_dom"/>
</dbReference>
<dbReference type="Gene3D" id="1.10.1740.10">
    <property type="match status" value="1"/>
</dbReference>
<evidence type="ECO:0000313" key="8">
    <source>
        <dbReference type="EMBL" id="QOV91686.1"/>
    </source>
</evidence>
<accession>A0A7M2X1Q1</accession>
<sequence length="161" mass="17834">MPRAIAFAAGLVKDREVAEDLVHDCYCRLLAKAGDYDLQQDGTRLLFRSITNACIDRSRKKSTVSLYEADEDGGPGRMRDLTDRRAYEPWQLADHGELQRAISAGLEKLTVVQRAALELKTLGQSLQDIADALDVTPTNAGVLIHRARQALSKHIAEYVEA</sequence>
<dbReference type="InterPro" id="IPR013324">
    <property type="entry name" value="RNA_pol_sigma_r3/r4-like"/>
</dbReference>
<evidence type="ECO:0000259" key="7">
    <source>
        <dbReference type="Pfam" id="PF08281"/>
    </source>
</evidence>
<keyword evidence="3" id="KW-0731">Sigma factor</keyword>
<proteinExistence type="inferred from homology"/>
<keyword evidence="4" id="KW-0238">DNA-binding</keyword>
<evidence type="ECO:0000256" key="3">
    <source>
        <dbReference type="ARBA" id="ARBA00023082"/>
    </source>
</evidence>
<feature type="domain" description="RNA polymerase sigma-70 region 2" evidence="6">
    <location>
        <begin position="2"/>
        <end position="62"/>
    </location>
</feature>
<dbReference type="Gene3D" id="1.10.10.10">
    <property type="entry name" value="Winged helix-like DNA-binding domain superfamily/Winged helix DNA-binding domain"/>
    <property type="match status" value="1"/>
</dbReference>
<protein>
    <submittedName>
        <fullName evidence="8">Sigma-70 family RNA polymerase sigma factor</fullName>
    </submittedName>
</protein>
<dbReference type="InterPro" id="IPR039425">
    <property type="entry name" value="RNA_pol_sigma-70-like"/>
</dbReference>
<reference evidence="8 9" key="1">
    <citation type="submission" date="2020-10" db="EMBL/GenBank/DDBJ databases">
        <title>Wide distribution of Phycisphaera-like planctomycetes from WD2101 soil group in peatlands and genome analysis of the first cultivated representative.</title>
        <authorList>
            <person name="Dedysh S.N."/>
            <person name="Beletsky A.V."/>
            <person name="Ivanova A."/>
            <person name="Kulichevskaya I.S."/>
            <person name="Suzina N.E."/>
            <person name="Philippov D.A."/>
            <person name="Rakitin A.L."/>
            <person name="Mardanov A.V."/>
            <person name="Ravin N.V."/>
        </authorList>
    </citation>
    <scope>NUCLEOTIDE SEQUENCE [LARGE SCALE GENOMIC DNA]</scope>
    <source>
        <strain evidence="8 9">M1803</strain>
    </source>
</reference>
<dbReference type="PANTHER" id="PTHR43133">
    <property type="entry name" value="RNA POLYMERASE ECF-TYPE SIGMA FACTO"/>
    <property type="match status" value="1"/>
</dbReference>
<dbReference type="PANTHER" id="PTHR43133:SF8">
    <property type="entry name" value="RNA POLYMERASE SIGMA FACTOR HI_1459-RELATED"/>
    <property type="match status" value="1"/>
</dbReference>
<dbReference type="Pfam" id="PF08281">
    <property type="entry name" value="Sigma70_r4_2"/>
    <property type="match status" value="1"/>
</dbReference>
<keyword evidence="9" id="KW-1185">Reference proteome</keyword>
<organism evidence="8 9">
    <name type="scientific">Humisphaera borealis</name>
    <dbReference type="NCBI Taxonomy" id="2807512"/>
    <lineage>
        <taxon>Bacteria</taxon>
        <taxon>Pseudomonadati</taxon>
        <taxon>Planctomycetota</taxon>
        <taxon>Phycisphaerae</taxon>
        <taxon>Tepidisphaerales</taxon>
        <taxon>Tepidisphaeraceae</taxon>
        <taxon>Humisphaera</taxon>
    </lineage>
</organism>
<dbReference type="SUPFAM" id="SSF88946">
    <property type="entry name" value="Sigma2 domain of RNA polymerase sigma factors"/>
    <property type="match status" value="1"/>
</dbReference>
<keyword evidence="2" id="KW-0805">Transcription regulation</keyword>
<dbReference type="GO" id="GO:0006352">
    <property type="term" value="P:DNA-templated transcription initiation"/>
    <property type="evidence" value="ECO:0007669"/>
    <property type="project" value="InterPro"/>
</dbReference>
<feature type="domain" description="RNA polymerase sigma factor 70 region 4 type 2" evidence="7">
    <location>
        <begin position="101"/>
        <end position="151"/>
    </location>
</feature>
<evidence type="ECO:0000313" key="9">
    <source>
        <dbReference type="Proteomes" id="UP000593765"/>
    </source>
</evidence>
<name>A0A7M2X1Q1_9BACT</name>
<gene>
    <name evidence="8" type="ORF">IPV69_10110</name>
</gene>
<dbReference type="InterPro" id="IPR013249">
    <property type="entry name" value="RNA_pol_sigma70_r4_t2"/>
</dbReference>
<keyword evidence="5" id="KW-0804">Transcription</keyword>
<dbReference type="AlphaFoldDB" id="A0A7M2X1Q1"/>
<evidence type="ECO:0000256" key="1">
    <source>
        <dbReference type="ARBA" id="ARBA00010641"/>
    </source>
</evidence>
<evidence type="ECO:0000256" key="4">
    <source>
        <dbReference type="ARBA" id="ARBA00023125"/>
    </source>
</evidence>
<evidence type="ECO:0000259" key="6">
    <source>
        <dbReference type="Pfam" id="PF04542"/>
    </source>
</evidence>
<dbReference type="Pfam" id="PF04542">
    <property type="entry name" value="Sigma70_r2"/>
    <property type="match status" value="1"/>
</dbReference>
<dbReference type="NCBIfam" id="TIGR02937">
    <property type="entry name" value="sigma70-ECF"/>
    <property type="match status" value="1"/>
</dbReference>
<dbReference type="InterPro" id="IPR007627">
    <property type="entry name" value="RNA_pol_sigma70_r2"/>
</dbReference>
<comment type="similarity">
    <text evidence="1">Belongs to the sigma-70 factor family. ECF subfamily.</text>
</comment>
<evidence type="ECO:0000256" key="5">
    <source>
        <dbReference type="ARBA" id="ARBA00023163"/>
    </source>
</evidence>
<dbReference type="SUPFAM" id="SSF88659">
    <property type="entry name" value="Sigma3 and sigma4 domains of RNA polymerase sigma factors"/>
    <property type="match status" value="1"/>
</dbReference>
<dbReference type="EMBL" id="CP063458">
    <property type="protein sequence ID" value="QOV91686.1"/>
    <property type="molecule type" value="Genomic_DNA"/>
</dbReference>
<dbReference type="InterPro" id="IPR013325">
    <property type="entry name" value="RNA_pol_sigma_r2"/>
</dbReference>
<dbReference type="InterPro" id="IPR036388">
    <property type="entry name" value="WH-like_DNA-bd_sf"/>
</dbReference>
<dbReference type="GO" id="GO:0003677">
    <property type="term" value="F:DNA binding"/>
    <property type="evidence" value="ECO:0007669"/>
    <property type="project" value="UniProtKB-KW"/>
</dbReference>
<evidence type="ECO:0000256" key="2">
    <source>
        <dbReference type="ARBA" id="ARBA00023015"/>
    </source>
</evidence>